<feature type="region of interest" description="Disordered" evidence="1">
    <location>
        <begin position="58"/>
        <end position="80"/>
    </location>
</feature>
<dbReference type="AlphaFoldDB" id="A0A4Z2EVU6"/>
<accession>A0A4Z2EVU6</accession>
<name>A0A4Z2EVU6_9TELE</name>
<feature type="compositionally biased region" description="Gly residues" evidence="1">
    <location>
        <begin position="9"/>
        <end position="19"/>
    </location>
</feature>
<reference evidence="2 3" key="1">
    <citation type="submission" date="2019-03" db="EMBL/GenBank/DDBJ databases">
        <title>First draft genome of Liparis tanakae, snailfish: a comprehensive survey of snailfish specific genes.</title>
        <authorList>
            <person name="Kim W."/>
            <person name="Song I."/>
            <person name="Jeong J.-H."/>
            <person name="Kim D."/>
            <person name="Kim S."/>
            <person name="Ryu S."/>
            <person name="Song J.Y."/>
            <person name="Lee S.K."/>
        </authorList>
    </citation>
    <scope>NUCLEOTIDE SEQUENCE [LARGE SCALE GENOMIC DNA]</scope>
    <source>
        <tissue evidence="2">Muscle</tissue>
    </source>
</reference>
<evidence type="ECO:0000256" key="1">
    <source>
        <dbReference type="SAM" id="MobiDB-lite"/>
    </source>
</evidence>
<protein>
    <submittedName>
        <fullName evidence="2">Uncharacterized protein</fullName>
    </submittedName>
</protein>
<dbReference type="Proteomes" id="UP000314294">
    <property type="component" value="Unassembled WGS sequence"/>
</dbReference>
<organism evidence="2 3">
    <name type="scientific">Liparis tanakae</name>
    <name type="common">Tanaka's snailfish</name>
    <dbReference type="NCBI Taxonomy" id="230148"/>
    <lineage>
        <taxon>Eukaryota</taxon>
        <taxon>Metazoa</taxon>
        <taxon>Chordata</taxon>
        <taxon>Craniata</taxon>
        <taxon>Vertebrata</taxon>
        <taxon>Euteleostomi</taxon>
        <taxon>Actinopterygii</taxon>
        <taxon>Neopterygii</taxon>
        <taxon>Teleostei</taxon>
        <taxon>Neoteleostei</taxon>
        <taxon>Acanthomorphata</taxon>
        <taxon>Eupercaria</taxon>
        <taxon>Perciformes</taxon>
        <taxon>Cottioidei</taxon>
        <taxon>Cottales</taxon>
        <taxon>Liparidae</taxon>
        <taxon>Liparis</taxon>
    </lineage>
</organism>
<dbReference type="EMBL" id="SRLO01002755">
    <property type="protein sequence ID" value="TNN32352.1"/>
    <property type="molecule type" value="Genomic_DNA"/>
</dbReference>
<comment type="caution">
    <text evidence="2">The sequence shown here is derived from an EMBL/GenBank/DDBJ whole genome shotgun (WGS) entry which is preliminary data.</text>
</comment>
<evidence type="ECO:0000313" key="2">
    <source>
        <dbReference type="EMBL" id="TNN32352.1"/>
    </source>
</evidence>
<gene>
    <name evidence="2" type="ORF">EYF80_057488</name>
</gene>
<feature type="region of interest" description="Disordered" evidence="1">
    <location>
        <begin position="1"/>
        <end position="44"/>
    </location>
</feature>
<proteinExistence type="predicted"/>
<evidence type="ECO:0000313" key="3">
    <source>
        <dbReference type="Proteomes" id="UP000314294"/>
    </source>
</evidence>
<keyword evidence="3" id="KW-1185">Reference proteome</keyword>
<sequence>MEQQEVEQEGGGAAGGGAAGDVSTARPSLSADSRRAEPAAGYPSWTCRVKTSRADFRKTRTRWAGRQSMAKLRTHGNSLC</sequence>